<name>A0A2T0LJD0_9BACL</name>
<keyword evidence="1" id="KW-0175">Coiled coil</keyword>
<keyword evidence="4" id="KW-1185">Reference proteome</keyword>
<feature type="domain" description="DUF4340" evidence="2">
    <location>
        <begin position="68"/>
        <end position="237"/>
    </location>
</feature>
<dbReference type="EMBL" id="PVNE01000001">
    <property type="protein sequence ID" value="PRX42587.1"/>
    <property type="molecule type" value="Genomic_DNA"/>
</dbReference>
<evidence type="ECO:0000256" key="1">
    <source>
        <dbReference type="SAM" id="Coils"/>
    </source>
</evidence>
<evidence type="ECO:0000259" key="2">
    <source>
        <dbReference type="Pfam" id="PF14238"/>
    </source>
</evidence>
<comment type="caution">
    <text evidence="3">The sequence shown here is derived from an EMBL/GenBank/DDBJ whole genome shotgun (WGS) entry which is preliminary data.</text>
</comment>
<dbReference type="RefSeq" id="WP_106343540.1">
    <property type="nucleotide sequence ID" value="NZ_PVNE01000001.1"/>
</dbReference>
<feature type="coiled-coil region" evidence="1">
    <location>
        <begin position="281"/>
        <end position="308"/>
    </location>
</feature>
<reference evidence="3 4" key="1">
    <citation type="submission" date="2018-03" db="EMBL/GenBank/DDBJ databases">
        <title>Genomic Encyclopedia of Archaeal and Bacterial Type Strains, Phase II (KMG-II): from individual species to whole genera.</title>
        <authorList>
            <person name="Goeker M."/>
        </authorList>
    </citation>
    <scope>NUCLEOTIDE SEQUENCE [LARGE SCALE GENOMIC DNA]</scope>
    <source>
        <strain evidence="3 4">DSM 44946</strain>
    </source>
</reference>
<evidence type="ECO:0000313" key="3">
    <source>
        <dbReference type="EMBL" id="PRX42587.1"/>
    </source>
</evidence>
<organism evidence="3 4">
    <name type="scientific">Planifilum fimeticola</name>
    <dbReference type="NCBI Taxonomy" id="201975"/>
    <lineage>
        <taxon>Bacteria</taxon>
        <taxon>Bacillati</taxon>
        <taxon>Bacillota</taxon>
        <taxon>Bacilli</taxon>
        <taxon>Bacillales</taxon>
        <taxon>Thermoactinomycetaceae</taxon>
        <taxon>Planifilum</taxon>
    </lineage>
</organism>
<sequence length="308" mass="34656">MKRWLPTGLAVLVFAALWFFYSGSGGSDPEEKRADRLFPGVQAEDVTQLTLLEKGKVSLELKKTGEGWEFVRPRPLPVDGEAVDAWVSSFVGLKNAEPVEKKRPDDVTPFGLKDPELSLTVSLKNGKTLRLDVGSQIPVEGGNYVTTGDQAPVLKLDGVQAEGLRKRPLDLMEKQAVSLDPEKVTGIRADWKGKRLAAEKKGDQWKLTEGEDRFDPKRIGGWIEHLTYLTADDLAVEADRFKKETPVLSLTLRLKGDTRTVVGVKQKGRIWVMEKGGKWARSFEEKKIEEWMQQVEKEKKKEKEKQSK</sequence>
<dbReference type="OrthoDB" id="2657515at2"/>
<accession>A0A2T0LJD0</accession>
<proteinExistence type="predicted"/>
<protein>
    <submittedName>
        <fullName evidence="3">Uncharacterized protein DUF4340</fullName>
    </submittedName>
</protein>
<dbReference type="InterPro" id="IPR025641">
    <property type="entry name" value="DUF4340"/>
</dbReference>
<dbReference type="Proteomes" id="UP000237797">
    <property type="component" value="Unassembled WGS sequence"/>
</dbReference>
<dbReference type="AlphaFoldDB" id="A0A2T0LJD0"/>
<dbReference type="Pfam" id="PF14238">
    <property type="entry name" value="DUF4340"/>
    <property type="match status" value="1"/>
</dbReference>
<gene>
    <name evidence="3" type="ORF">CLV97_10175</name>
</gene>
<evidence type="ECO:0000313" key="4">
    <source>
        <dbReference type="Proteomes" id="UP000237797"/>
    </source>
</evidence>